<dbReference type="RefSeq" id="WP_146962751.1">
    <property type="nucleotide sequence ID" value="NZ_CP042467.1"/>
</dbReference>
<keyword evidence="2" id="KW-1185">Reference proteome</keyword>
<gene>
    <name evidence="1" type="ORF">FRD01_20215</name>
</gene>
<dbReference type="AlphaFoldDB" id="A0A5B8XX10"/>
<evidence type="ECO:0000313" key="1">
    <source>
        <dbReference type="EMBL" id="QED29518.1"/>
    </source>
</evidence>
<name>A0A5B8XX10_9DELT</name>
<protein>
    <submittedName>
        <fullName evidence="1">Uncharacterized protein</fullName>
    </submittedName>
</protein>
<dbReference type="Proteomes" id="UP000321595">
    <property type="component" value="Chromosome"/>
</dbReference>
<dbReference type="EMBL" id="CP042467">
    <property type="protein sequence ID" value="QED29518.1"/>
    <property type="molecule type" value="Genomic_DNA"/>
</dbReference>
<dbReference type="KEGG" id="bbae:FRD01_20215"/>
<evidence type="ECO:0000313" key="2">
    <source>
        <dbReference type="Proteomes" id="UP000321595"/>
    </source>
</evidence>
<accession>A0A5B8XX10</accession>
<reference evidence="1 2" key="1">
    <citation type="submission" date="2019-08" db="EMBL/GenBank/DDBJ databases">
        <authorList>
            <person name="Liang Q."/>
        </authorList>
    </citation>
    <scope>NUCLEOTIDE SEQUENCE [LARGE SCALE GENOMIC DNA]</scope>
    <source>
        <strain evidence="1 2">V1718</strain>
    </source>
</reference>
<sequence length="101" mass="11501">MDLRVHLQDKGISFIDAADVQPASDESLVLDALRGSRLAVLLKDVERGTWPVVSPGRYTLQLQIQLKREGVSALATIDRILYEIYAIETAKVWRLERKKWP</sequence>
<proteinExistence type="predicted"/>
<organism evidence="1 2">
    <name type="scientific">Microvenator marinus</name>
    <dbReference type="NCBI Taxonomy" id="2600177"/>
    <lineage>
        <taxon>Bacteria</taxon>
        <taxon>Deltaproteobacteria</taxon>
        <taxon>Bradymonadales</taxon>
        <taxon>Microvenatoraceae</taxon>
        <taxon>Microvenator</taxon>
    </lineage>
</organism>